<sequence length="594" mass="65131">MEKFGALENKSPRESWERSTTVPGSNLLLFQAHLNPNTNPSSRHVYAAVTAGHLPQRRDAAPHLWEAQPREALQQRVVAHQRVPFTYDEDDVHVDGGVHAARKRQHVWFDLALLGGGVEALDETGRLCEKVHVVLLASEQVNGSSQVDASGPRHGCVQLARLCPHVVLHCVVNDGVRQRVLQRLPAQGVDGVFRGHRHHGVVEAVSRQRCTALPVHGILQLLHPQLDGAVVDVVDQQLEDGGTHVLQLDEAVVGLFEHQPVQVKLPFIHSDGDICKQAVLQAQVHDALHHAAGMRAVSEEPPTLTPPSSPDSIFAACHRGMNAQLRLWLPIILWLWLGQELQDVAAGSGPNADLSDANLMFEILLSGVELNKDNNVFLLDEELASMRKGREFLSQINDGIPRTLISTELMIKTQEARLKTPLTRDQFENQVLSMVYSALQIGVQRNKEEREAWGEVLIQLANITTYDLRGGSGVKHLKYQLPTVGVKDVNGPLISSADAVIGVSAGHNQVPELHCVINRGRRQQPVASGVKLRMLSSPNIVVIMTAVLCSGQQGGSVALKAMQVYFQGHSSSGLLQNCKKALQNEETHSISYQN</sequence>
<dbReference type="EMBL" id="NHOQ01000384">
    <property type="protein sequence ID" value="PWA30439.1"/>
    <property type="molecule type" value="Genomic_DNA"/>
</dbReference>
<dbReference type="PANTHER" id="PTHR34034:SF2">
    <property type="entry name" value="PROTEIN FAM180A"/>
    <property type="match status" value="1"/>
</dbReference>
<evidence type="ECO:0000313" key="1">
    <source>
        <dbReference type="EMBL" id="PWA30439.1"/>
    </source>
</evidence>
<reference evidence="1 2" key="1">
    <citation type="journal article" date="2018" name="G3 (Bethesda)">
        <title>A High-Quality Reference Genome for the Invasive Mosquitofish Gambusia affinis Using a Chicago Library.</title>
        <authorList>
            <person name="Hoffberg S.L."/>
            <person name="Troendle N.J."/>
            <person name="Glenn T.C."/>
            <person name="Mahmud O."/>
            <person name="Louha S."/>
            <person name="Chalopin D."/>
            <person name="Bennetzen J.L."/>
            <person name="Mauricio R."/>
        </authorList>
    </citation>
    <scope>NUCLEOTIDE SEQUENCE [LARGE SCALE GENOMIC DNA]</scope>
    <source>
        <strain evidence="1">NE01/NJP1002.9</strain>
        <tissue evidence="1">Muscle</tissue>
    </source>
</reference>
<dbReference type="Pfam" id="PF15173">
    <property type="entry name" value="FAM180"/>
    <property type="match status" value="1"/>
</dbReference>
<dbReference type="Proteomes" id="UP000250572">
    <property type="component" value="Unassembled WGS sequence"/>
</dbReference>
<accession>A0A315W4A3</accession>
<dbReference type="AlphaFoldDB" id="A0A315W4A3"/>
<evidence type="ECO:0000313" key="2">
    <source>
        <dbReference type="Proteomes" id="UP000250572"/>
    </source>
</evidence>
<keyword evidence="2" id="KW-1185">Reference proteome</keyword>
<proteinExistence type="predicted"/>
<protein>
    <submittedName>
        <fullName evidence="1">Uncharacterized protein</fullName>
    </submittedName>
</protein>
<dbReference type="InterPro" id="IPR029170">
    <property type="entry name" value="FAM180"/>
</dbReference>
<organism evidence="1 2">
    <name type="scientific">Gambusia affinis</name>
    <name type="common">Western mosquitofish</name>
    <name type="synonym">Heterandria affinis</name>
    <dbReference type="NCBI Taxonomy" id="33528"/>
    <lineage>
        <taxon>Eukaryota</taxon>
        <taxon>Metazoa</taxon>
        <taxon>Chordata</taxon>
        <taxon>Craniata</taxon>
        <taxon>Vertebrata</taxon>
        <taxon>Euteleostomi</taxon>
        <taxon>Actinopterygii</taxon>
        <taxon>Neopterygii</taxon>
        <taxon>Teleostei</taxon>
        <taxon>Neoteleostei</taxon>
        <taxon>Acanthomorphata</taxon>
        <taxon>Ovalentaria</taxon>
        <taxon>Atherinomorphae</taxon>
        <taxon>Cyprinodontiformes</taxon>
        <taxon>Poeciliidae</taxon>
        <taxon>Poeciliinae</taxon>
        <taxon>Gambusia</taxon>
    </lineage>
</organism>
<comment type="caution">
    <text evidence="1">The sequence shown here is derived from an EMBL/GenBank/DDBJ whole genome shotgun (WGS) entry which is preliminary data.</text>
</comment>
<name>A0A315W4A3_GAMAF</name>
<gene>
    <name evidence="1" type="ORF">CCH79_00015306</name>
</gene>
<dbReference type="PANTHER" id="PTHR34034">
    <property type="entry name" value="PROTEIN FAM180A-RELATED"/>
    <property type="match status" value="1"/>
</dbReference>